<protein>
    <recommendedName>
        <fullName evidence="2">Nephrocystin 3-like N-terminal domain-containing protein</fullName>
    </recommendedName>
</protein>
<evidence type="ECO:0000313" key="4">
    <source>
        <dbReference type="Proteomes" id="UP001396898"/>
    </source>
</evidence>
<proteinExistence type="predicted"/>
<comment type="caution">
    <text evidence="3">The sequence shown here is derived from an EMBL/GenBank/DDBJ whole genome shotgun (WGS) entry which is preliminary data.</text>
</comment>
<dbReference type="EMBL" id="JAQQWI010000018">
    <property type="protein sequence ID" value="KAK8001001.1"/>
    <property type="molecule type" value="Genomic_DNA"/>
</dbReference>
<dbReference type="PANTHER" id="PTHR40619">
    <property type="entry name" value="FUNGAL STAND N-TERMINAL GOODBYE DOMAIN-CONTAINING PROTEIN"/>
    <property type="match status" value="1"/>
</dbReference>
<dbReference type="Pfam" id="PF24883">
    <property type="entry name" value="NPHP3_N"/>
    <property type="match status" value="1"/>
</dbReference>
<sequence length="254" mass="28774">MELLSHLVTPPLDEVDLQDVLYNAGESILEHRERAEQMMATRELHDWMTSPGSYRLLVHGNFDSTDAIDRRVTPLSVLCATLARTLRVTRESSDGIRISLVFFCGLHRRNDAFNGGVAMIRSLAQQLIEYIPAPTIELDPWLDLRKLEHGDLNELCGLFMCLMYRLPPRVTVFCIIDAIQEYENPVHLPEMLAVIMTLVTLVNECSRPTGGGILKLLLVSPSETRELRREFEAVPGGLLHMEQLPSVWQNGDDR</sequence>
<evidence type="ECO:0000259" key="2">
    <source>
        <dbReference type="Pfam" id="PF24883"/>
    </source>
</evidence>
<keyword evidence="4" id="KW-1185">Reference proteome</keyword>
<evidence type="ECO:0000256" key="1">
    <source>
        <dbReference type="ARBA" id="ARBA00022737"/>
    </source>
</evidence>
<feature type="domain" description="Nephrocystin 3-like N-terminal" evidence="2">
    <location>
        <begin position="76"/>
        <end position="195"/>
    </location>
</feature>
<keyword evidence="1" id="KW-0677">Repeat</keyword>
<name>A0ABR1R5F1_9PEZI</name>
<dbReference type="InterPro" id="IPR056884">
    <property type="entry name" value="NPHP3-like_N"/>
</dbReference>
<organism evidence="3 4">
    <name type="scientific">Apiospora marii</name>
    <dbReference type="NCBI Taxonomy" id="335849"/>
    <lineage>
        <taxon>Eukaryota</taxon>
        <taxon>Fungi</taxon>
        <taxon>Dikarya</taxon>
        <taxon>Ascomycota</taxon>
        <taxon>Pezizomycotina</taxon>
        <taxon>Sordariomycetes</taxon>
        <taxon>Xylariomycetidae</taxon>
        <taxon>Amphisphaeriales</taxon>
        <taxon>Apiosporaceae</taxon>
        <taxon>Apiospora</taxon>
    </lineage>
</organism>
<dbReference type="PANTHER" id="PTHR40619:SF3">
    <property type="entry name" value="FUNGAL STAND N-TERMINAL GOODBYE DOMAIN-CONTAINING PROTEIN"/>
    <property type="match status" value="1"/>
</dbReference>
<reference evidence="3 4" key="1">
    <citation type="submission" date="2023-01" db="EMBL/GenBank/DDBJ databases">
        <title>Analysis of 21 Apiospora genomes using comparative genomics revels a genus with tremendous synthesis potential of carbohydrate active enzymes and secondary metabolites.</title>
        <authorList>
            <person name="Sorensen T."/>
        </authorList>
    </citation>
    <scope>NUCLEOTIDE SEQUENCE [LARGE SCALE GENOMIC DNA]</scope>
    <source>
        <strain evidence="3 4">CBS 20057</strain>
    </source>
</reference>
<evidence type="ECO:0000313" key="3">
    <source>
        <dbReference type="EMBL" id="KAK8001001.1"/>
    </source>
</evidence>
<dbReference type="Proteomes" id="UP001396898">
    <property type="component" value="Unassembled WGS sequence"/>
</dbReference>
<accession>A0ABR1R5F1</accession>
<gene>
    <name evidence="3" type="ORF">PG991_013223</name>
</gene>